<dbReference type="RefSeq" id="WP_091902535.1">
    <property type="nucleotide sequence ID" value="NZ_FOYX01000001.1"/>
</dbReference>
<name>A0A1I6IET2_9FLAO</name>
<evidence type="ECO:0000259" key="1">
    <source>
        <dbReference type="Pfam" id="PF12728"/>
    </source>
</evidence>
<gene>
    <name evidence="2" type="ORF">SAMN04488010_1574</name>
</gene>
<feature type="domain" description="Helix-turn-helix" evidence="1">
    <location>
        <begin position="38"/>
        <end position="82"/>
    </location>
</feature>
<dbReference type="SUPFAM" id="SSF46955">
    <property type="entry name" value="Putative DNA-binding domain"/>
    <property type="match status" value="1"/>
</dbReference>
<dbReference type="InterPro" id="IPR009061">
    <property type="entry name" value="DNA-bd_dom_put_sf"/>
</dbReference>
<organism evidence="2 3">
    <name type="scientific">Maribacter stanieri</name>
    <dbReference type="NCBI Taxonomy" id="440514"/>
    <lineage>
        <taxon>Bacteria</taxon>
        <taxon>Pseudomonadati</taxon>
        <taxon>Bacteroidota</taxon>
        <taxon>Flavobacteriia</taxon>
        <taxon>Flavobacteriales</taxon>
        <taxon>Flavobacteriaceae</taxon>
        <taxon>Maribacter</taxon>
    </lineage>
</organism>
<protein>
    <submittedName>
        <fullName evidence="2">DNA binding domain-containing protein, excisionase family</fullName>
    </submittedName>
</protein>
<dbReference type="AlphaFoldDB" id="A0A1I6IET2"/>
<accession>A0A1I6IET2</accession>
<dbReference type="EMBL" id="FOYX01000001">
    <property type="protein sequence ID" value="SFR65129.1"/>
    <property type="molecule type" value="Genomic_DNA"/>
</dbReference>
<reference evidence="3" key="1">
    <citation type="submission" date="2016-10" db="EMBL/GenBank/DDBJ databases">
        <authorList>
            <person name="Varghese N."/>
            <person name="Submissions S."/>
        </authorList>
    </citation>
    <scope>NUCLEOTIDE SEQUENCE [LARGE SCALE GENOMIC DNA]</scope>
    <source>
        <strain evidence="3">DSM 19891</strain>
    </source>
</reference>
<dbReference type="Pfam" id="PF12728">
    <property type="entry name" value="HTH_17"/>
    <property type="match status" value="1"/>
</dbReference>
<dbReference type="InterPro" id="IPR041657">
    <property type="entry name" value="HTH_17"/>
</dbReference>
<dbReference type="Proteomes" id="UP000199462">
    <property type="component" value="Unassembled WGS sequence"/>
</dbReference>
<evidence type="ECO:0000313" key="2">
    <source>
        <dbReference type="EMBL" id="SFR65129.1"/>
    </source>
</evidence>
<evidence type="ECO:0000313" key="3">
    <source>
        <dbReference type="Proteomes" id="UP000199462"/>
    </source>
</evidence>
<keyword evidence="3" id="KW-1185">Reference proteome</keyword>
<dbReference type="PANTHER" id="PTHR34585">
    <property type="match status" value="1"/>
</dbReference>
<dbReference type="Gene3D" id="1.10.1660.10">
    <property type="match status" value="1"/>
</dbReference>
<sequence>MHSTILNSISPSDLKEMIESALDSRLDKLSNKPNGNELLTRNEVCEIFKIDLSTLHHWRKKGRIKASGIGGRVYFKRSDVEAALIIIIE</sequence>
<proteinExistence type="predicted"/>
<dbReference type="STRING" id="440514.SAMN04488010_1574"/>
<dbReference type="PANTHER" id="PTHR34585:SF22">
    <property type="entry name" value="HELIX-TURN-HELIX DOMAIN-CONTAINING PROTEIN"/>
    <property type="match status" value="1"/>
</dbReference>